<keyword evidence="6" id="KW-0539">Nucleus</keyword>
<organism evidence="9 10">
    <name type="scientific">Symbiodinium microadriaticum</name>
    <name type="common">Dinoflagellate</name>
    <name type="synonym">Zooxanthella microadriatica</name>
    <dbReference type="NCBI Taxonomy" id="2951"/>
    <lineage>
        <taxon>Eukaryota</taxon>
        <taxon>Sar</taxon>
        <taxon>Alveolata</taxon>
        <taxon>Dinophyceae</taxon>
        <taxon>Suessiales</taxon>
        <taxon>Symbiodiniaceae</taxon>
        <taxon>Symbiodinium</taxon>
    </lineage>
</organism>
<dbReference type="OrthoDB" id="10253092at2759"/>
<dbReference type="EMBL" id="LSRX01000313">
    <property type="protein sequence ID" value="OLQ00855.1"/>
    <property type="molecule type" value="Genomic_DNA"/>
</dbReference>
<dbReference type="InterPro" id="IPR013087">
    <property type="entry name" value="Znf_C2H2_type"/>
</dbReference>
<dbReference type="Pfam" id="PF01172">
    <property type="entry name" value="SBDS_N"/>
    <property type="match status" value="1"/>
</dbReference>
<evidence type="ECO:0000256" key="2">
    <source>
        <dbReference type="ARBA" id="ARBA00004496"/>
    </source>
</evidence>
<evidence type="ECO:0000256" key="5">
    <source>
        <dbReference type="ARBA" id="ARBA00022517"/>
    </source>
</evidence>
<name>A0A1Q9E0A9_SYMMI</name>
<keyword evidence="4" id="KW-0963">Cytoplasm</keyword>
<comment type="subunit">
    <text evidence="7">Associates with the 60S ribosomal subunit.</text>
</comment>
<sequence>MLLAAGEKRACSPAAVSERWALGLLLASAQVGQAADTLMPIVGTARARELLLQWAKTFEAELPLLEEWTEELDEESFMPARLALKQDVIEAVGDACEEKAMDLVQQGYIRMPSWTASDFGALASPEEDDELRGRLAAWFLSGLTQKLAHCYDCCGVLMRMQEREQTQSLAATVEATLSACLQLRGMEFDDGDTKHGLLQNAIEFLQEHLLATLEQDSDVDDDADDGDDDDGQVAKDDTQAYVHRICLLQLTTRILVLCLMALGPLAGSRLHVRVPYFALLYHKEEYFAEHPTELASHFIAVAAAGPFRDLLFVKYRAVHNFAYSEVLHRLEISNTSTGCHIDGSFSGNAEAVTFGRAETTSHSGNASACVAMALKLPVGQKRLTNVAVVRMKTHGIRFEIACYKNKVLNWREGIEKDIEEVLQTETVFTNVSKAIIAKEKDLQKAFGTVDLLEICKKILKDGDVQVSDREREVHMEGLWKDIVQIIVERCVHPQTGRQLTAPTVESALKSTGFSVQPDQAAKRQALKAMETLEAKMPESFARAKMRLQMICPESLLASIRKHVVEVCAAKIESESHNAGASAEESQQAPAANGDAVARITFVCDPSQYRELDRLATVVYGAENVSLQVLTQTVLCEVATQISSDLPKGAPPERPAPATCGYVAEKPSAKKGFRCSGCQVDFEDAATYRGHCRSEWHNFNLKRKVKGLPPLSEEDFAEVGLDMREGFHGAD</sequence>
<dbReference type="InterPro" id="IPR019783">
    <property type="entry name" value="SDO1/SBDS_N"/>
</dbReference>
<evidence type="ECO:0000256" key="3">
    <source>
        <dbReference type="ARBA" id="ARBA00007433"/>
    </source>
</evidence>
<dbReference type="GO" id="GO:0042256">
    <property type="term" value="P:cytosolic ribosome assembly"/>
    <property type="evidence" value="ECO:0007669"/>
    <property type="project" value="InterPro"/>
</dbReference>
<dbReference type="InterPro" id="IPR018978">
    <property type="entry name" value="SDO1/SBDS_central"/>
</dbReference>
<dbReference type="GO" id="GO:0005634">
    <property type="term" value="C:nucleus"/>
    <property type="evidence" value="ECO:0007669"/>
    <property type="project" value="UniProtKB-SubCell"/>
</dbReference>
<proteinExistence type="inferred from homology"/>
<dbReference type="Pfam" id="PF09377">
    <property type="entry name" value="SBDS_domain_II"/>
    <property type="match status" value="1"/>
</dbReference>
<protein>
    <submittedName>
        <fullName evidence="9">Ribosome maturation protein SBDS</fullName>
    </submittedName>
</protein>
<evidence type="ECO:0000256" key="1">
    <source>
        <dbReference type="ARBA" id="ARBA00004123"/>
    </source>
</evidence>
<dbReference type="GO" id="GO:0005737">
    <property type="term" value="C:cytoplasm"/>
    <property type="evidence" value="ECO:0007669"/>
    <property type="project" value="UniProtKB-SubCell"/>
</dbReference>
<dbReference type="Proteomes" id="UP000186817">
    <property type="component" value="Unassembled WGS sequence"/>
</dbReference>
<evidence type="ECO:0000256" key="4">
    <source>
        <dbReference type="ARBA" id="ARBA00022490"/>
    </source>
</evidence>
<dbReference type="Gene3D" id="1.10.10.900">
    <property type="entry name" value="SBDS protein C-terminal domain, subdomain 1"/>
    <property type="match status" value="1"/>
</dbReference>
<evidence type="ECO:0000313" key="10">
    <source>
        <dbReference type="Proteomes" id="UP000186817"/>
    </source>
</evidence>
<dbReference type="PROSITE" id="PS00028">
    <property type="entry name" value="ZINC_FINGER_C2H2_1"/>
    <property type="match status" value="1"/>
</dbReference>
<dbReference type="InterPro" id="IPR002140">
    <property type="entry name" value="Sdo1/SBDS"/>
</dbReference>
<dbReference type="NCBIfam" id="TIGR00291">
    <property type="entry name" value="RNA_SBDS"/>
    <property type="match status" value="1"/>
</dbReference>
<dbReference type="InterPro" id="IPR039100">
    <property type="entry name" value="Sdo1/SBDS-like"/>
</dbReference>
<evidence type="ECO:0000256" key="7">
    <source>
        <dbReference type="ARBA" id="ARBA00049708"/>
    </source>
</evidence>
<keyword evidence="10" id="KW-1185">Reference proteome</keyword>
<dbReference type="AlphaFoldDB" id="A0A1Q9E0A9"/>
<evidence type="ECO:0000256" key="6">
    <source>
        <dbReference type="ARBA" id="ARBA00023242"/>
    </source>
</evidence>
<dbReference type="SUPFAM" id="SSF89895">
    <property type="entry name" value="FYSH domain"/>
    <property type="match status" value="1"/>
</dbReference>
<reference evidence="9 10" key="1">
    <citation type="submission" date="2016-02" db="EMBL/GenBank/DDBJ databases">
        <title>Genome analysis of coral dinoflagellate symbionts highlights evolutionary adaptations to a symbiotic lifestyle.</title>
        <authorList>
            <person name="Aranda M."/>
            <person name="Li Y."/>
            <person name="Liew Y.J."/>
            <person name="Baumgarten S."/>
            <person name="Simakov O."/>
            <person name="Wilson M."/>
            <person name="Piel J."/>
            <person name="Ashoor H."/>
            <person name="Bougouffa S."/>
            <person name="Bajic V.B."/>
            <person name="Ryu T."/>
            <person name="Ravasi T."/>
            <person name="Bayer T."/>
            <person name="Micklem G."/>
            <person name="Kim H."/>
            <person name="Bhak J."/>
            <person name="Lajeunesse T.C."/>
            <person name="Voolstra C.R."/>
        </authorList>
    </citation>
    <scope>NUCLEOTIDE SEQUENCE [LARGE SCALE GENOMIC DNA]</scope>
    <source>
        <strain evidence="9 10">CCMP2467</strain>
    </source>
</reference>
<dbReference type="Gene3D" id="3.30.1250.10">
    <property type="entry name" value="Ribosome maturation protein SBDS, N-terminal domain"/>
    <property type="match status" value="1"/>
</dbReference>
<comment type="subcellular location">
    <subcellularLocation>
        <location evidence="2">Cytoplasm</location>
    </subcellularLocation>
    <subcellularLocation>
        <location evidence="1">Nucleus</location>
    </subcellularLocation>
</comment>
<accession>A0A1Q9E0A9</accession>
<comment type="similarity">
    <text evidence="3">Belongs to the SDO1/SBDS family.</text>
</comment>
<feature type="domain" description="C2H2-type" evidence="8">
    <location>
        <begin position="674"/>
        <end position="696"/>
    </location>
</feature>
<dbReference type="InterPro" id="IPR037188">
    <property type="entry name" value="Sdo1/SBDS_central_sf"/>
</dbReference>
<evidence type="ECO:0000259" key="8">
    <source>
        <dbReference type="PROSITE" id="PS00028"/>
    </source>
</evidence>
<dbReference type="PANTHER" id="PTHR10927">
    <property type="entry name" value="RIBOSOME MATURATION PROTEIN SBDS"/>
    <property type="match status" value="1"/>
</dbReference>
<gene>
    <name evidence="9" type="primary">Sbds</name>
    <name evidence="9" type="ORF">AK812_SmicGene16435</name>
</gene>
<dbReference type="InterPro" id="IPR036786">
    <property type="entry name" value="Ribosome_mat_SBDS_N_sf"/>
</dbReference>
<keyword evidence="5" id="KW-0690">Ribosome biogenesis</keyword>
<evidence type="ECO:0000313" key="9">
    <source>
        <dbReference type="EMBL" id="OLQ00855.1"/>
    </source>
</evidence>
<comment type="caution">
    <text evidence="9">The sequence shown here is derived from an EMBL/GenBank/DDBJ whole genome shotgun (WGS) entry which is preliminary data.</text>
</comment>
<dbReference type="PANTHER" id="PTHR10927:SF1">
    <property type="entry name" value="RIBOSOME MATURATION PROTEIN SBDS"/>
    <property type="match status" value="1"/>
</dbReference>
<dbReference type="SUPFAM" id="SSF109728">
    <property type="entry name" value="Hypothetical protein AF0491, middle domain"/>
    <property type="match status" value="1"/>
</dbReference>